<sequence length="69" mass="7352">MYTNSATTTPMENPITDAQDEFLPALFAAILGAILIFASGFAQTAGFTETSVLYNAARDARYSAGFPCH</sequence>
<keyword evidence="1" id="KW-1133">Transmembrane helix</keyword>
<proteinExistence type="predicted"/>
<protein>
    <submittedName>
        <fullName evidence="3">Cobalt transporter subunit CbtB</fullName>
    </submittedName>
</protein>
<dbReference type="EMBL" id="CAADFP010000191">
    <property type="protein sequence ID" value="VFK33081.1"/>
    <property type="molecule type" value="Genomic_DNA"/>
</dbReference>
<dbReference type="Pfam" id="PF09489">
    <property type="entry name" value="CbtB"/>
    <property type="match status" value="1"/>
</dbReference>
<dbReference type="AlphaFoldDB" id="A0A450XUV1"/>
<feature type="transmembrane region" description="Helical" evidence="1">
    <location>
        <begin position="22"/>
        <end position="42"/>
    </location>
</feature>
<evidence type="ECO:0000313" key="3">
    <source>
        <dbReference type="EMBL" id="VFK33081.1"/>
    </source>
</evidence>
<dbReference type="InterPro" id="IPR012667">
    <property type="entry name" value="CbtB_put"/>
</dbReference>
<organism evidence="3">
    <name type="scientific">Candidatus Kentrum sp. LPFa</name>
    <dbReference type="NCBI Taxonomy" id="2126335"/>
    <lineage>
        <taxon>Bacteria</taxon>
        <taxon>Pseudomonadati</taxon>
        <taxon>Pseudomonadota</taxon>
        <taxon>Gammaproteobacteria</taxon>
        <taxon>Candidatus Kentrum</taxon>
    </lineage>
</organism>
<accession>A0A450XUV1</accession>
<name>A0A450XUV1_9GAMM</name>
<evidence type="ECO:0000313" key="2">
    <source>
        <dbReference type="EMBL" id="VFK18557.1"/>
    </source>
</evidence>
<keyword evidence="1" id="KW-0812">Transmembrane</keyword>
<keyword evidence="1" id="KW-0472">Membrane</keyword>
<reference evidence="3" key="1">
    <citation type="submission" date="2019-02" db="EMBL/GenBank/DDBJ databases">
        <authorList>
            <person name="Gruber-Vodicka R. H."/>
            <person name="Seah K. B. B."/>
        </authorList>
    </citation>
    <scope>NUCLEOTIDE SEQUENCE</scope>
    <source>
        <strain evidence="2">BECK_S312</strain>
        <strain evidence="3">BECK_S426</strain>
    </source>
</reference>
<evidence type="ECO:0000256" key="1">
    <source>
        <dbReference type="SAM" id="Phobius"/>
    </source>
</evidence>
<dbReference type="EMBL" id="CAADFM010000201">
    <property type="protein sequence ID" value="VFK18557.1"/>
    <property type="molecule type" value="Genomic_DNA"/>
</dbReference>
<gene>
    <name evidence="2" type="ORF">BECKLPF1236A_GA0070988_102015</name>
    <name evidence="3" type="ORF">BECKLPF1236C_GA0070990_101915</name>
</gene>